<dbReference type="PANTHER" id="PTHR22777:SF17">
    <property type="entry name" value="UPF0053 PROTEIN SLL0260"/>
    <property type="match status" value="1"/>
</dbReference>
<feature type="transmembrane region" description="Helical" evidence="3">
    <location>
        <begin position="123"/>
        <end position="145"/>
    </location>
</feature>
<dbReference type="Proteomes" id="UP000608662">
    <property type="component" value="Unassembled WGS sequence"/>
</dbReference>
<evidence type="ECO:0000256" key="3">
    <source>
        <dbReference type="SAM" id="Phobius"/>
    </source>
</evidence>
<feature type="domain" description="CNNM transmembrane" evidence="4">
    <location>
        <begin position="3"/>
        <end position="170"/>
    </location>
</feature>
<dbReference type="PROSITE" id="PS51846">
    <property type="entry name" value="CNNM"/>
    <property type="match status" value="1"/>
</dbReference>
<proteinExistence type="predicted"/>
<keyword evidence="3" id="KW-0472">Membrane</keyword>
<evidence type="ECO:0000259" key="4">
    <source>
        <dbReference type="PROSITE" id="PS51846"/>
    </source>
</evidence>
<keyword evidence="1" id="KW-0677">Repeat</keyword>
<keyword evidence="2" id="KW-0129">CBS domain</keyword>
<protein>
    <submittedName>
        <fullName evidence="5">DUF21 domain-containing protein</fullName>
    </submittedName>
</protein>
<evidence type="ECO:0000256" key="1">
    <source>
        <dbReference type="ARBA" id="ARBA00022737"/>
    </source>
</evidence>
<sequence>MAPATFTAIGLLAIVGLVALSAFFSSSESAIFTLPEDWDAESDDRRAATLHALEDDPHRLLVTILVGNNVVNMAIASITTALLSGVLPAGGAVTASTIAASFVVLVFGEIVPKSYGLANAREWALTIAGPLAVIGRLISPLVVVFDVLTGYMNRLIGGDAGIEKPYLDDQ</sequence>
<feature type="transmembrane region" description="Helical" evidence="3">
    <location>
        <begin position="90"/>
        <end position="111"/>
    </location>
</feature>
<dbReference type="EMBL" id="WOYG01000001">
    <property type="protein sequence ID" value="NLV09062.1"/>
    <property type="molecule type" value="Genomic_DNA"/>
</dbReference>
<feature type="transmembrane region" description="Helical" evidence="3">
    <location>
        <begin position="60"/>
        <end position="83"/>
    </location>
</feature>
<organism evidence="5 6">
    <name type="scientific">Halomicrobium mukohataei</name>
    <dbReference type="NCBI Taxonomy" id="57705"/>
    <lineage>
        <taxon>Archaea</taxon>
        <taxon>Methanobacteriati</taxon>
        <taxon>Methanobacteriota</taxon>
        <taxon>Stenosarchaea group</taxon>
        <taxon>Halobacteria</taxon>
        <taxon>Halobacteriales</taxon>
        <taxon>Haloarculaceae</taxon>
        <taxon>Halomicrobium</taxon>
    </lineage>
</organism>
<dbReference type="PANTHER" id="PTHR22777">
    <property type="entry name" value="HEMOLYSIN-RELATED"/>
    <property type="match status" value="1"/>
</dbReference>
<dbReference type="InterPro" id="IPR002550">
    <property type="entry name" value="CNNM"/>
</dbReference>
<dbReference type="RefSeq" id="WP_170092984.1">
    <property type="nucleotide sequence ID" value="NZ_WOYG01000001.1"/>
</dbReference>
<evidence type="ECO:0000256" key="2">
    <source>
        <dbReference type="ARBA" id="ARBA00023122"/>
    </source>
</evidence>
<keyword evidence="3" id="KW-1133">Transmembrane helix</keyword>
<dbReference type="Pfam" id="PF01595">
    <property type="entry name" value="CNNM"/>
    <property type="match status" value="1"/>
</dbReference>
<comment type="caution">
    <text evidence="5">The sequence shown here is derived from an EMBL/GenBank/DDBJ whole genome shotgun (WGS) entry which is preliminary data.</text>
</comment>
<dbReference type="AlphaFoldDB" id="A0A847TSP9"/>
<evidence type="ECO:0000313" key="5">
    <source>
        <dbReference type="EMBL" id="NLV09062.1"/>
    </source>
</evidence>
<name>A0A847TSP9_9EURY</name>
<accession>A0A847TSP9</accession>
<gene>
    <name evidence="5" type="ORF">GOC74_03855</name>
</gene>
<keyword evidence="3" id="KW-0812">Transmembrane</keyword>
<dbReference type="OrthoDB" id="326790at2157"/>
<evidence type="ECO:0000313" key="6">
    <source>
        <dbReference type="Proteomes" id="UP000608662"/>
    </source>
</evidence>
<reference evidence="5" key="1">
    <citation type="submission" date="2019-12" db="EMBL/GenBank/DDBJ databases">
        <title>Whole-genome sequence of Halomicrobium mukohataei pws1.</title>
        <authorList>
            <person name="Verma D.K."/>
            <person name="Gopal K."/>
            <person name="Prasad E.S."/>
        </authorList>
    </citation>
    <scope>NUCLEOTIDE SEQUENCE</scope>
    <source>
        <strain evidence="5">Pws1</strain>
    </source>
</reference>